<reference evidence="1 2" key="1">
    <citation type="submission" date="2020-08" db="EMBL/GenBank/DDBJ databases">
        <title>Draft genome sequence of Parasphingopyxis sp. GrpM-11.</title>
        <authorList>
            <person name="Oh J."/>
            <person name="Roh D.-H."/>
        </authorList>
    </citation>
    <scope>NUCLEOTIDE SEQUENCE [LARGE SCALE GENOMIC DNA]</scope>
    <source>
        <strain evidence="1 2">GrpM-11</strain>
    </source>
</reference>
<sequence length="249" mass="27446">MCVLAFAWNAHSDWPLVVIGNRDELHARPAAPLARWDNPSHIIAGRDIEQGGTWLGVSAEGRLAVITNRANPNGRAPDKASRGALVLDVLAGTGRYARPRENDLEDFNPFNLITVDGNSAQFLSNRPGPLRTRLGPGLYGLSNGALDDPWPKIERIKAMLEDWLRSGKDDQGALLDWMRSDDSPQVEPRQADLSPIFIRNPVYGTRCSTIAAVNARGKGWIVERSYDAEGTPTGETRIAFDWPRERLSA</sequence>
<name>A0A842HYQ9_9SPHN</name>
<evidence type="ECO:0000313" key="2">
    <source>
        <dbReference type="Proteomes" id="UP000564378"/>
    </source>
</evidence>
<keyword evidence="2" id="KW-1185">Reference proteome</keyword>
<dbReference type="RefSeq" id="WP_185801271.1">
    <property type="nucleotide sequence ID" value="NZ_JACJVJ010000002.1"/>
</dbReference>
<accession>A0A842HYQ9</accession>
<dbReference type="EMBL" id="JACJVJ010000002">
    <property type="protein sequence ID" value="MBC2777975.1"/>
    <property type="molecule type" value="Genomic_DNA"/>
</dbReference>
<proteinExistence type="predicted"/>
<dbReference type="AlphaFoldDB" id="A0A842HYQ9"/>
<evidence type="ECO:0000313" key="1">
    <source>
        <dbReference type="EMBL" id="MBC2777975.1"/>
    </source>
</evidence>
<dbReference type="PANTHER" id="PTHR17985">
    <property type="entry name" value="SER/THR-RICH PROTEIN T10 IN DGCR REGION"/>
    <property type="match status" value="1"/>
</dbReference>
<dbReference type="Pfam" id="PF05742">
    <property type="entry name" value="TANGO2"/>
    <property type="match status" value="1"/>
</dbReference>
<protein>
    <submittedName>
        <fullName evidence="1">NRDE family protein</fullName>
    </submittedName>
</protein>
<dbReference type="InterPro" id="IPR008551">
    <property type="entry name" value="TANGO2"/>
</dbReference>
<dbReference type="Proteomes" id="UP000564378">
    <property type="component" value="Unassembled WGS sequence"/>
</dbReference>
<organism evidence="1 2">
    <name type="scientific">Parasphingopyxis marina</name>
    <dbReference type="NCBI Taxonomy" id="2761622"/>
    <lineage>
        <taxon>Bacteria</taxon>
        <taxon>Pseudomonadati</taxon>
        <taxon>Pseudomonadota</taxon>
        <taxon>Alphaproteobacteria</taxon>
        <taxon>Sphingomonadales</taxon>
        <taxon>Sphingomonadaceae</taxon>
        <taxon>Parasphingopyxis</taxon>
    </lineage>
</organism>
<comment type="caution">
    <text evidence="1">The sequence shown here is derived from an EMBL/GenBank/DDBJ whole genome shotgun (WGS) entry which is preliminary data.</text>
</comment>
<dbReference type="PANTHER" id="PTHR17985:SF8">
    <property type="entry name" value="TRANSPORT AND GOLGI ORGANIZATION PROTEIN 2 HOMOLOG"/>
    <property type="match status" value="1"/>
</dbReference>
<gene>
    <name evidence="1" type="ORF">H6P80_10130</name>
</gene>